<reference evidence="5 6" key="1">
    <citation type="submission" date="2014-10" db="EMBL/GenBank/DDBJ databases">
        <authorList>
            <person name="Seo M.-J."/>
            <person name="Seok Y.J."/>
            <person name="Cha I.-T."/>
        </authorList>
    </citation>
    <scope>NUCLEOTIDE SEQUENCE [LARGE SCALE GENOMIC DNA]</scope>
    <source>
        <strain evidence="5 6">NEU</strain>
    </source>
</reference>
<dbReference type="AlphaFoldDB" id="A0A1S2NDA0"/>
<evidence type="ECO:0000256" key="2">
    <source>
        <dbReference type="ARBA" id="ARBA00012737"/>
    </source>
</evidence>
<dbReference type="Proteomes" id="UP000180246">
    <property type="component" value="Unassembled WGS sequence"/>
</dbReference>
<dbReference type="Pfam" id="PF00733">
    <property type="entry name" value="Asn_synthase"/>
    <property type="match status" value="1"/>
</dbReference>
<sequence length="495" mass="56083">MNESFFHVKRLTEGFDVRGKAHCALGHQIARESGNPDGIYVEWNWDGKCLTARNDRYGMFPVFYYSRDGEFAISSSIDQLLNAGASPELDETALSVFFRLGFFIGDDTPFRHIRALPPAATLSWDGELRLERATRARGAPSRGESRTSALDTYNELFRRSMTRRAPSDANFAVPLSGGRDSRHILFELLRQGHKPGRCITALHFPPRGNEDARIATMLTQEFGLKHDIIPQSGSFYTAEAAKNLLTSYCTDEHAWYLETVSNIRARERVVYDGIAGDVLSQSVFLTEERLRLFQTASAKEIATQLLSKAERKLSNLLTPQLYRSTSLELAVTHLEKEVKTHLDSPNPVGSFFFWNRTRREIALVPYGLLGDVPTVYAPFLDHDLYDFLTGLPVEMLVDHTFHTDTISRAYPEYAGLPYEDKGKRADSPDFMLLHAEFGRKVAKRLLLRPSSRLINKRFALPRAVRTLFSSAFSASTHWYSPLALYLDQLDIASRR</sequence>
<evidence type="ECO:0000256" key="3">
    <source>
        <dbReference type="ARBA" id="ARBA00048741"/>
    </source>
</evidence>
<dbReference type="SUPFAM" id="SSF56235">
    <property type="entry name" value="N-terminal nucleophile aminohydrolases (Ntn hydrolases)"/>
    <property type="match status" value="1"/>
</dbReference>
<evidence type="ECO:0000313" key="5">
    <source>
        <dbReference type="EMBL" id="OIJ42624.1"/>
    </source>
</evidence>
<comment type="caution">
    <text evidence="5">The sequence shown here is derived from an EMBL/GenBank/DDBJ whole genome shotgun (WGS) entry which is preliminary data.</text>
</comment>
<dbReference type="InterPro" id="IPR051786">
    <property type="entry name" value="ASN_synthetase/amidase"/>
</dbReference>
<dbReference type="InterPro" id="IPR001962">
    <property type="entry name" value="Asn_synthase"/>
</dbReference>
<proteinExistence type="predicted"/>
<feature type="domain" description="Asparagine synthetase" evidence="4">
    <location>
        <begin position="153"/>
        <end position="234"/>
    </location>
</feature>
<dbReference type="EMBL" id="JRYB01000001">
    <property type="protein sequence ID" value="OIJ42624.1"/>
    <property type="molecule type" value="Genomic_DNA"/>
</dbReference>
<evidence type="ECO:0000313" key="6">
    <source>
        <dbReference type="Proteomes" id="UP000180246"/>
    </source>
</evidence>
<dbReference type="SUPFAM" id="SSF52402">
    <property type="entry name" value="Adenine nucleotide alpha hydrolases-like"/>
    <property type="match status" value="1"/>
</dbReference>
<comment type="catalytic activity">
    <reaction evidence="3">
        <text>L-aspartate + L-glutamine + ATP + H2O = L-asparagine + L-glutamate + AMP + diphosphate + H(+)</text>
        <dbReference type="Rhea" id="RHEA:12228"/>
        <dbReference type="ChEBI" id="CHEBI:15377"/>
        <dbReference type="ChEBI" id="CHEBI:15378"/>
        <dbReference type="ChEBI" id="CHEBI:29985"/>
        <dbReference type="ChEBI" id="CHEBI:29991"/>
        <dbReference type="ChEBI" id="CHEBI:30616"/>
        <dbReference type="ChEBI" id="CHEBI:33019"/>
        <dbReference type="ChEBI" id="CHEBI:58048"/>
        <dbReference type="ChEBI" id="CHEBI:58359"/>
        <dbReference type="ChEBI" id="CHEBI:456215"/>
        <dbReference type="EC" id="6.3.5.4"/>
    </reaction>
</comment>
<evidence type="ECO:0000259" key="4">
    <source>
        <dbReference type="Pfam" id="PF00733"/>
    </source>
</evidence>
<gene>
    <name evidence="5" type="ORF">LO55_1383</name>
</gene>
<dbReference type="GO" id="GO:0004066">
    <property type="term" value="F:asparagine synthase (glutamine-hydrolyzing) activity"/>
    <property type="evidence" value="ECO:0007669"/>
    <property type="project" value="UniProtKB-EC"/>
</dbReference>
<evidence type="ECO:0000256" key="1">
    <source>
        <dbReference type="ARBA" id="ARBA00005187"/>
    </source>
</evidence>
<dbReference type="Gene3D" id="3.60.20.10">
    <property type="entry name" value="Glutamine Phosphoribosylpyrophosphate, subunit 1, domain 1"/>
    <property type="match status" value="1"/>
</dbReference>
<accession>A0A1S2NDA0</accession>
<dbReference type="Gene3D" id="3.40.50.620">
    <property type="entry name" value="HUPs"/>
    <property type="match status" value="1"/>
</dbReference>
<dbReference type="InterPro" id="IPR029055">
    <property type="entry name" value="Ntn_hydrolases_N"/>
</dbReference>
<dbReference type="GO" id="GO:0006529">
    <property type="term" value="P:asparagine biosynthetic process"/>
    <property type="evidence" value="ECO:0007669"/>
    <property type="project" value="InterPro"/>
</dbReference>
<comment type="pathway">
    <text evidence="1">Amino-acid biosynthesis; L-asparagine biosynthesis; L-asparagine from L-aspartate (L-Gln route): step 1/1.</text>
</comment>
<organism evidence="5 6">
    <name type="scientific">Massilia timonae</name>
    <dbReference type="NCBI Taxonomy" id="47229"/>
    <lineage>
        <taxon>Bacteria</taxon>
        <taxon>Pseudomonadati</taxon>
        <taxon>Pseudomonadota</taxon>
        <taxon>Betaproteobacteria</taxon>
        <taxon>Burkholderiales</taxon>
        <taxon>Oxalobacteraceae</taxon>
        <taxon>Telluria group</taxon>
        <taxon>Massilia</taxon>
    </lineage>
</organism>
<dbReference type="PANTHER" id="PTHR43284:SF1">
    <property type="entry name" value="ASPARAGINE SYNTHETASE"/>
    <property type="match status" value="1"/>
</dbReference>
<dbReference type="InterPro" id="IPR014729">
    <property type="entry name" value="Rossmann-like_a/b/a_fold"/>
</dbReference>
<name>A0A1S2NDA0_9BURK</name>
<dbReference type="PANTHER" id="PTHR43284">
    <property type="entry name" value="ASPARAGINE SYNTHETASE (GLUTAMINE-HYDROLYZING)"/>
    <property type="match status" value="1"/>
</dbReference>
<protein>
    <recommendedName>
        <fullName evidence="2">asparagine synthase (glutamine-hydrolyzing)</fullName>
        <ecNumber evidence="2">6.3.5.4</ecNumber>
    </recommendedName>
</protein>
<dbReference type="EC" id="6.3.5.4" evidence="2"/>
<dbReference type="RefSeq" id="WP_005663965.1">
    <property type="nucleotide sequence ID" value="NZ_DAMAFS010000002.1"/>
</dbReference>